<evidence type="ECO:0000313" key="2">
    <source>
        <dbReference type="Proteomes" id="UP000308886"/>
    </source>
</evidence>
<reference evidence="1" key="1">
    <citation type="submission" date="2019-04" db="EMBL/GenBank/DDBJ databases">
        <title>Microbes associate with the intestines of laboratory mice.</title>
        <authorList>
            <person name="Navarre W."/>
            <person name="Wong E."/>
            <person name="Huang K."/>
            <person name="Tropini C."/>
            <person name="Ng K."/>
            <person name="Yu B."/>
        </authorList>
    </citation>
    <scope>NUCLEOTIDE SEQUENCE</scope>
    <source>
        <strain evidence="1">NM73_A23</strain>
    </source>
</reference>
<organism evidence="1 2">
    <name type="scientific">Palleniella muris</name>
    <dbReference type="NCBI Taxonomy" id="3038145"/>
    <lineage>
        <taxon>Bacteria</taxon>
        <taxon>Pseudomonadati</taxon>
        <taxon>Bacteroidota</taxon>
        <taxon>Bacteroidia</taxon>
        <taxon>Bacteroidales</taxon>
        <taxon>Prevotellaceae</taxon>
        <taxon>Palleniella</taxon>
    </lineage>
</organism>
<gene>
    <name evidence="1" type="primary">glpK</name>
    <name evidence="1" type="ORF">E5358_09805</name>
</gene>
<dbReference type="EC" id="2.7.1.30" evidence="1"/>
<keyword evidence="1" id="KW-0808">Transferase</keyword>
<keyword evidence="2" id="KW-1185">Reference proteome</keyword>
<comment type="caution">
    <text evidence="1">The sequence shown here is derived from an EMBL/GenBank/DDBJ whole genome shotgun (WGS) entry which is preliminary data.</text>
</comment>
<name>A0AC61QP33_9BACT</name>
<evidence type="ECO:0000313" key="1">
    <source>
        <dbReference type="EMBL" id="TGX81579.1"/>
    </source>
</evidence>
<sequence length="497" mass="53803">MIISIDQSTSATKALLFDDNCKLLKQVGVPHKQHYPQPGWVEHDAEEIWQNTIEAMKEALSALPEGEGMGESLSVAITNQRETVVVWHRETGKPVCNAVVWQCMRGQQICDELKAKGYGDMVKEKSGLLIDPYFAGSGAKWILDNVEGARALAEEGKLCFGTIDSWLVYKLTGGKVHATDYTNASRTMLFNVHTLDWDDELLEMLTIPRSMMPTALPCDAVYGEVCDEVLAELGCNADIVKIAGILGDSHGALSGQMCFAEGFGKATYGTGSSVMVNIGENCAPAPDGLVTSVGFSALGKTFYAFEGNIHCTGATLNWLRDQLQLINGPQEVEAMATSVPDNGGVYFVPAFSGLGAPWWNADAKACISGMTFASIKAHVVRAALESIAYQVTDLIKTMTEKAGINLKEVRVDGGPTKNKFLMQMQSDLLQVPVVRSEVEDASAFGALVMNRFALGIWKTFDEAQKAWTALEATTPVHTPEDMAPAYAGWQKAVQSLL</sequence>
<dbReference type="Proteomes" id="UP000308886">
    <property type="component" value="Unassembled WGS sequence"/>
</dbReference>
<accession>A0AC61QP33</accession>
<protein>
    <submittedName>
        <fullName evidence="1">Glycerol kinase GlpK</fullName>
        <ecNumber evidence="1">2.7.1.30</ecNumber>
    </submittedName>
</protein>
<proteinExistence type="predicted"/>
<keyword evidence="1" id="KW-0418">Kinase</keyword>
<dbReference type="EMBL" id="SRZC01000015">
    <property type="protein sequence ID" value="TGX81579.1"/>
    <property type="molecule type" value="Genomic_DNA"/>
</dbReference>